<protein>
    <recommendedName>
        <fullName evidence="7">Ankyrin repeat domain-containing protein</fullName>
    </recommendedName>
</protein>
<gene>
    <name evidence="5" type="ORF">GLW07_01945</name>
</gene>
<evidence type="ECO:0000313" key="6">
    <source>
        <dbReference type="Proteomes" id="UP000447833"/>
    </source>
</evidence>
<name>A0A845ESK9_9BACL</name>
<sequence>MKRKLLWMLMPMLLVVAACSELNRDKTTSESHKKASAENQETDTDVLTEEDQLWELLYQNRSDETTLKEMEDLFHNGVSPGTVNNDGVSPITYAVMEGDSKLVEFLLLNGVEVHDHEEADHDGDAEVNHEKNENLLEVAVEQENNDIVDLLLKMGAHFEIGNEEMLVKAVQEENIELIKILLHNGYNPNLEIEVEGEHYTLLAYSIVQGNEETIALLLDSGANPNFTVEKNDESALVTAVTKEKSTELVSLLLGRGGDANARYEGQPLLFEAIKQDNPSLVEAFLVAGALPSSIEESEEAFAVAEESDHTAVSELLQQYGW</sequence>
<evidence type="ECO:0000256" key="3">
    <source>
        <dbReference type="PROSITE-ProRule" id="PRU00023"/>
    </source>
</evidence>
<feature type="repeat" description="ANK" evidence="3">
    <location>
        <begin position="86"/>
        <end position="118"/>
    </location>
</feature>
<keyword evidence="1" id="KW-0677">Repeat</keyword>
<dbReference type="PROSITE" id="PS51257">
    <property type="entry name" value="PROKAR_LIPOPROTEIN"/>
    <property type="match status" value="1"/>
</dbReference>
<dbReference type="SMART" id="SM00248">
    <property type="entry name" value="ANK"/>
    <property type="match status" value="6"/>
</dbReference>
<evidence type="ECO:0000256" key="1">
    <source>
        <dbReference type="ARBA" id="ARBA00022737"/>
    </source>
</evidence>
<organism evidence="5 6">
    <name type="scientific">Guptibacillus hwajinpoensis</name>
    <dbReference type="NCBI Taxonomy" id="208199"/>
    <lineage>
        <taxon>Bacteria</taxon>
        <taxon>Bacillati</taxon>
        <taxon>Bacillota</taxon>
        <taxon>Bacilli</taxon>
        <taxon>Bacillales</taxon>
        <taxon>Guptibacillaceae</taxon>
        <taxon>Guptibacillus</taxon>
    </lineage>
</organism>
<dbReference type="SUPFAM" id="SSF48403">
    <property type="entry name" value="Ankyrin repeat"/>
    <property type="match status" value="1"/>
</dbReference>
<evidence type="ECO:0000313" key="5">
    <source>
        <dbReference type="EMBL" id="MYL62110.1"/>
    </source>
</evidence>
<proteinExistence type="predicted"/>
<dbReference type="PROSITE" id="PS50088">
    <property type="entry name" value="ANK_REPEAT"/>
    <property type="match status" value="2"/>
</dbReference>
<dbReference type="PANTHER" id="PTHR24198">
    <property type="entry name" value="ANKYRIN REPEAT AND PROTEIN KINASE DOMAIN-CONTAINING PROTEIN"/>
    <property type="match status" value="1"/>
</dbReference>
<comment type="caution">
    <text evidence="5">The sequence shown here is derived from an EMBL/GenBank/DDBJ whole genome shotgun (WGS) entry which is preliminary data.</text>
</comment>
<feature type="signal peptide" evidence="4">
    <location>
        <begin position="1"/>
        <end position="20"/>
    </location>
</feature>
<keyword evidence="4" id="KW-0732">Signal</keyword>
<dbReference type="PROSITE" id="PS50297">
    <property type="entry name" value="ANK_REP_REGION"/>
    <property type="match status" value="1"/>
</dbReference>
<accession>A0A845ESK9</accession>
<dbReference type="Gene3D" id="1.25.40.20">
    <property type="entry name" value="Ankyrin repeat-containing domain"/>
    <property type="match status" value="2"/>
</dbReference>
<dbReference type="InterPro" id="IPR036770">
    <property type="entry name" value="Ankyrin_rpt-contain_sf"/>
</dbReference>
<dbReference type="EMBL" id="WMEY01000001">
    <property type="protein sequence ID" value="MYL62110.1"/>
    <property type="molecule type" value="Genomic_DNA"/>
</dbReference>
<evidence type="ECO:0000256" key="4">
    <source>
        <dbReference type="SAM" id="SignalP"/>
    </source>
</evidence>
<dbReference type="RefSeq" id="WP_160917996.1">
    <property type="nucleotide sequence ID" value="NZ_WMEY01000001.1"/>
</dbReference>
<evidence type="ECO:0000256" key="2">
    <source>
        <dbReference type="ARBA" id="ARBA00023043"/>
    </source>
</evidence>
<reference evidence="5 6" key="1">
    <citation type="submission" date="2019-11" db="EMBL/GenBank/DDBJ databases">
        <title>Genome sequences of 17 halophilic strains isolated from different environments.</title>
        <authorList>
            <person name="Furrow R.E."/>
        </authorList>
    </citation>
    <scope>NUCLEOTIDE SEQUENCE [LARGE SCALE GENOMIC DNA]</scope>
    <source>
        <strain evidence="5 6">22506_14_FS</strain>
    </source>
</reference>
<dbReference type="AlphaFoldDB" id="A0A845ESK9"/>
<dbReference type="InterPro" id="IPR002110">
    <property type="entry name" value="Ankyrin_rpt"/>
</dbReference>
<dbReference type="Pfam" id="PF12796">
    <property type="entry name" value="Ank_2"/>
    <property type="match status" value="2"/>
</dbReference>
<dbReference type="PANTHER" id="PTHR24198:SF165">
    <property type="entry name" value="ANKYRIN REPEAT-CONTAINING PROTEIN-RELATED"/>
    <property type="match status" value="1"/>
</dbReference>
<feature type="repeat" description="ANK" evidence="3">
    <location>
        <begin position="131"/>
        <end position="163"/>
    </location>
</feature>
<evidence type="ECO:0008006" key="7">
    <source>
        <dbReference type="Google" id="ProtNLM"/>
    </source>
</evidence>
<keyword evidence="2 3" id="KW-0040">ANK repeat</keyword>
<dbReference type="Proteomes" id="UP000447833">
    <property type="component" value="Unassembled WGS sequence"/>
</dbReference>
<feature type="chain" id="PRO_5039117331" description="Ankyrin repeat domain-containing protein" evidence="4">
    <location>
        <begin position="21"/>
        <end position="321"/>
    </location>
</feature>